<reference evidence="1 2" key="1">
    <citation type="submission" date="2015-07" db="EMBL/GenBank/DDBJ databases">
        <title>Comparative genomics of the Sigatoka disease complex on banana suggests a link between parallel evolutionary changes in Pseudocercospora fijiensis and Pseudocercospora eumusae and increased virulence on the banana host.</title>
        <authorList>
            <person name="Chang T.-C."/>
            <person name="Salvucci A."/>
            <person name="Crous P.W."/>
            <person name="Stergiopoulos I."/>
        </authorList>
    </citation>
    <scope>NUCLEOTIDE SEQUENCE [LARGE SCALE GENOMIC DNA]</scope>
    <source>
        <strain evidence="1 2">CBS 114824</strain>
    </source>
</reference>
<dbReference type="AlphaFoldDB" id="A0A139HHZ5"/>
<protein>
    <submittedName>
        <fullName evidence="1">Uncharacterized protein</fullName>
    </submittedName>
</protein>
<gene>
    <name evidence="1" type="ORF">AC578_6502</name>
</gene>
<evidence type="ECO:0000313" key="1">
    <source>
        <dbReference type="EMBL" id="KXT02036.1"/>
    </source>
</evidence>
<dbReference type="Proteomes" id="UP000070133">
    <property type="component" value="Unassembled WGS sequence"/>
</dbReference>
<proteinExistence type="predicted"/>
<dbReference type="OrthoDB" id="3777408at2759"/>
<comment type="caution">
    <text evidence="1">The sequence shown here is derived from an EMBL/GenBank/DDBJ whole genome shotgun (WGS) entry which is preliminary data.</text>
</comment>
<dbReference type="EMBL" id="LFZN01000047">
    <property type="protein sequence ID" value="KXT02036.1"/>
    <property type="molecule type" value="Genomic_DNA"/>
</dbReference>
<keyword evidence="2" id="KW-1185">Reference proteome</keyword>
<organism evidence="1 2">
    <name type="scientific">Pseudocercospora eumusae</name>
    <dbReference type="NCBI Taxonomy" id="321146"/>
    <lineage>
        <taxon>Eukaryota</taxon>
        <taxon>Fungi</taxon>
        <taxon>Dikarya</taxon>
        <taxon>Ascomycota</taxon>
        <taxon>Pezizomycotina</taxon>
        <taxon>Dothideomycetes</taxon>
        <taxon>Dothideomycetidae</taxon>
        <taxon>Mycosphaerellales</taxon>
        <taxon>Mycosphaerellaceae</taxon>
        <taxon>Pseudocercospora</taxon>
    </lineage>
</organism>
<sequence>MPSLRRKCSSLLTVSLHRHTCRMFHVTSAILAFAFVAGIAADDLILPSYPTCTKTITHMASECCPPVPTATATAYTDCGGCALSSASVPLQCFAPCTTTETAGRTTITKCRASPNPSMSVDVRNDSSGTIVNPGGPSIPCTKTITEFQNPCGGCYSTTFKHSSTVISDCSGCALTTTTTHADVGICLKAKRIVCPNGKAQTVTDQGTKTVTGCAVGETSAS</sequence>
<accession>A0A139HHZ5</accession>
<evidence type="ECO:0000313" key="2">
    <source>
        <dbReference type="Proteomes" id="UP000070133"/>
    </source>
</evidence>
<name>A0A139HHZ5_9PEZI</name>